<accession>A0A1T2XJU7</accession>
<dbReference type="EMBL" id="MSZX01000002">
    <property type="protein sequence ID" value="OPA80147.1"/>
    <property type="molecule type" value="Genomic_DNA"/>
</dbReference>
<dbReference type="AlphaFoldDB" id="A0A1T2XJU7"/>
<dbReference type="Proteomes" id="UP000190188">
    <property type="component" value="Unassembled WGS sequence"/>
</dbReference>
<dbReference type="Pfam" id="PF17765">
    <property type="entry name" value="MLTR_LBD"/>
    <property type="match status" value="1"/>
</dbReference>
<gene>
    <name evidence="2" type="ORF">BVG16_05215</name>
</gene>
<sequence length="82" mass="9392">MFSAQFDLWWPMHEIGRDRDIYKSLNHPVAGQLDIEHTTFLLSENVNLKMYINTPLTGTGTEQKVKQLLDSSSLIGTGHYIQ</sequence>
<keyword evidence="3" id="KW-1185">Reference proteome</keyword>
<comment type="caution">
    <text evidence="2">The sequence shown here is derived from an EMBL/GenBank/DDBJ whole genome shotgun (WGS) entry which is preliminary data.</text>
</comment>
<dbReference type="InterPro" id="IPR041413">
    <property type="entry name" value="MLTR_LBD"/>
</dbReference>
<proteinExistence type="predicted"/>
<reference evidence="2 3" key="1">
    <citation type="submission" date="2017-01" db="EMBL/GenBank/DDBJ databases">
        <title>Genome analysis of Paenibacillus selenitrireducens ES3-24.</title>
        <authorList>
            <person name="Xu D."/>
            <person name="Yao R."/>
            <person name="Zheng S."/>
        </authorList>
    </citation>
    <scope>NUCLEOTIDE SEQUENCE [LARGE SCALE GENOMIC DNA]</scope>
    <source>
        <strain evidence="2 3">ES3-24</strain>
    </source>
</reference>
<evidence type="ECO:0000313" key="2">
    <source>
        <dbReference type="EMBL" id="OPA80147.1"/>
    </source>
</evidence>
<dbReference type="Gene3D" id="3.30.450.180">
    <property type="match status" value="1"/>
</dbReference>
<evidence type="ECO:0000259" key="1">
    <source>
        <dbReference type="Pfam" id="PF17765"/>
    </source>
</evidence>
<organism evidence="2 3">
    <name type="scientific">Paenibacillus selenitireducens</name>
    <dbReference type="NCBI Taxonomy" id="1324314"/>
    <lineage>
        <taxon>Bacteria</taxon>
        <taxon>Bacillati</taxon>
        <taxon>Bacillota</taxon>
        <taxon>Bacilli</taxon>
        <taxon>Bacillales</taxon>
        <taxon>Paenibacillaceae</taxon>
        <taxon>Paenibacillus</taxon>
    </lineage>
</organism>
<name>A0A1T2XJU7_9BACL</name>
<feature type="domain" description="MmyB-like transcription regulator ligand binding" evidence="1">
    <location>
        <begin position="3"/>
        <end position="68"/>
    </location>
</feature>
<dbReference type="STRING" id="1324314.BVG16_05215"/>
<protein>
    <recommendedName>
        <fullName evidence="1">MmyB-like transcription regulator ligand binding domain-containing protein</fullName>
    </recommendedName>
</protein>
<dbReference type="RefSeq" id="WP_269845575.1">
    <property type="nucleotide sequence ID" value="NZ_MSZX01000002.1"/>
</dbReference>
<evidence type="ECO:0000313" key="3">
    <source>
        <dbReference type="Proteomes" id="UP000190188"/>
    </source>
</evidence>